<evidence type="ECO:0000256" key="1">
    <source>
        <dbReference type="SAM" id="MobiDB-lite"/>
    </source>
</evidence>
<dbReference type="Proteomes" id="UP000198520">
    <property type="component" value="Unassembled WGS sequence"/>
</dbReference>
<name>A0A1I2GKF3_9MICO</name>
<feature type="compositionally biased region" description="Basic and acidic residues" evidence="1">
    <location>
        <begin position="20"/>
        <end position="47"/>
    </location>
</feature>
<keyword evidence="3" id="KW-1185">Reference proteome</keyword>
<sequence length="47" mass="4801">MGIDDMKEKASDAGIQKAGDAAEQKAGSDHADKIDKGEQAADKKIGG</sequence>
<proteinExistence type="predicted"/>
<evidence type="ECO:0000313" key="3">
    <source>
        <dbReference type="Proteomes" id="UP000198520"/>
    </source>
</evidence>
<dbReference type="AlphaFoldDB" id="A0A1I2GKF3"/>
<dbReference type="OrthoDB" id="3267972at2"/>
<dbReference type="EMBL" id="FONZ01000003">
    <property type="protein sequence ID" value="SFF17519.1"/>
    <property type="molecule type" value="Genomic_DNA"/>
</dbReference>
<dbReference type="STRING" id="285351.SAMN04488035_1806"/>
<reference evidence="3" key="1">
    <citation type="submission" date="2016-10" db="EMBL/GenBank/DDBJ databases">
        <authorList>
            <person name="Varghese N."/>
            <person name="Submissions S."/>
        </authorList>
    </citation>
    <scope>NUCLEOTIDE SEQUENCE [LARGE SCALE GENOMIC DNA]</scope>
    <source>
        <strain evidence="3">DSM 19083</strain>
    </source>
</reference>
<dbReference type="RefSeq" id="WP_093377614.1">
    <property type="nucleotide sequence ID" value="NZ_BNAN01000003.1"/>
</dbReference>
<evidence type="ECO:0000313" key="2">
    <source>
        <dbReference type="EMBL" id="SFF17519.1"/>
    </source>
</evidence>
<organism evidence="2 3">
    <name type="scientific">Flavimobilis marinus</name>
    <dbReference type="NCBI Taxonomy" id="285351"/>
    <lineage>
        <taxon>Bacteria</taxon>
        <taxon>Bacillati</taxon>
        <taxon>Actinomycetota</taxon>
        <taxon>Actinomycetes</taxon>
        <taxon>Micrococcales</taxon>
        <taxon>Jonesiaceae</taxon>
        <taxon>Flavimobilis</taxon>
    </lineage>
</organism>
<protein>
    <submittedName>
        <fullName evidence="2">MT0933-like antitoxin protein</fullName>
    </submittedName>
</protein>
<dbReference type="InterPro" id="IPR028037">
    <property type="entry name" value="Antitoxin_Rv0909/MT0933"/>
</dbReference>
<dbReference type="Pfam" id="PF14013">
    <property type="entry name" value="MT0933_antitox"/>
    <property type="match status" value="1"/>
</dbReference>
<feature type="region of interest" description="Disordered" evidence="1">
    <location>
        <begin position="1"/>
        <end position="47"/>
    </location>
</feature>
<accession>A0A1I2GKF3</accession>
<gene>
    <name evidence="2" type="ORF">SAMN04488035_1806</name>
</gene>
<feature type="compositionally biased region" description="Basic and acidic residues" evidence="1">
    <location>
        <begin position="1"/>
        <end position="11"/>
    </location>
</feature>